<dbReference type="EMBL" id="CP024422">
    <property type="protein sequence ID" value="ATQ56546.1"/>
    <property type="molecule type" value="Genomic_DNA"/>
</dbReference>
<gene>
    <name evidence="1" type="ORF">PYTT13_12590</name>
</gene>
<proteinExistence type="predicted"/>
<dbReference type="AlphaFoldDB" id="A0A2D2C245"/>
<accession>A0A2D2C245</accession>
<evidence type="ECO:0000313" key="1">
    <source>
        <dbReference type="EMBL" id="ATQ56546.1"/>
    </source>
</evidence>
<dbReference type="GeneID" id="78898487"/>
<protein>
    <submittedName>
        <fullName evidence="1">Uncharacterized protein</fullName>
    </submittedName>
</protein>
<sequence>MPVIEPNTDVFSAAEKRGYLAALERAISTGVDYVSYNGDQSKFRSLNDMLRTRDLLKKELGIGKAKRSRVTRARMVRL</sequence>
<dbReference type="Proteomes" id="UP000229314">
    <property type="component" value="Chromosome"/>
</dbReference>
<dbReference type="RefSeq" id="WP_099649340.1">
    <property type="nucleotide sequence ID" value="NZ_CP024422.1"/>
</dbReference>
<dbReference type="NCBIfam" id="NF047331">
    <property type="entry name" value="phage_HTJ"/>
    <property type="match status" value="1"/>
</dbReference>
<reference evidence="1 2" key="1">
    <citation type="submission" date="2017-10" db="EMBL/GenBank/DDBJ databases">
        <title>Complete genome sequence of Paracoccus yeei TT13 isolated from human skin.</title>
        <authorList>
            <person name="Lee K."/>
            <person name="Lim J.Y."/>
            <person name="Hwang I."/>
        </authorList>
    </citation>
    <scope>NUCLEOTIDE SEQUENCE [LARGE SCALE GENOMIC DNA]</scope>
    <source>
        <strain evidence="1 2">TT13</strain>
    </source>
</reference>
<evidence type="ECO:0000313" key="2">
    <source>
        <dbReference type="Proteomes" id="UP000229314"/>
    </source>
</evidence>
<organism evidence="1 2">
    <name type="scientific">Paracoccus yeei</name>
    <dbReference type="NCBI Taxonomy" id="147645"/>
    <lineage>
        <taxon>Bacteria</taxon>
        <taxon>Pseudomonadati</taxon>
        <taxon>Pseudomonadota</taxon>
        <taxon>Alphaproteobacteria</taxon>
        <taxon>Rhodobacterales</taxon>
        <taxon>Paracoccaceae</taxon>
        <taxon>Paracoccus</taxon>
    </lineage>
</organism>
<name>A0A2D2C245_9RHOB</name>